<keyword evidence="5" id="KW-1133">Transmembrane helix</keyword>
<dbReference type="GO" id="GO:0016020">
    <property type="term" value="C:membrane"/>
    <property type="evidence" value="ECO:0007669"/>
    <property type="project" value="InterPro"/>
</dbReference>
<feature type="region of interest" description="Disordered" evidence="4">
    <location>
        <begin position="416"/>
        <end position="439"/>
    </location>
</feature>
<feature type="transmembrane region" description="Helical" evidence="5">
    <location>
        <begin position="142"/>
        <end position="159"/>
    </location>
</feature>
<dbReference type="eggNOG" id="COG4585">
    <property type="taxonomic scope" value="Bacteria"/>
</dbReference>
<dbReference type="Proteomes" id="UP000007962">
    <property type="component" value="Chromosome"/>
</dbReference>
<dbReference type="InterPro" id="IPR036890">
    <property type="entry name" value="HATPase_C_sf"/>
</dbReference>
<keyword evidence="2 7" id="KW-0418">Kinase</keyword>
<dbReference type="AlphaFoldDB" id="C5C3E4"/>
<evidence type="ECO:0000256" key="1">
    <source>
        <dbReference type="ARBA" id="ARBA00022679"/>
    </source>
</evidence>
<feature type="transmembrane region" description="Helical" evidence="5">
    <location>
        <begin position="110"/>
        <end position="130"/>
    </location>
</feature>
<evidence type="ECO:0000256" key="3">
    <source>
        <dbReference type="ARBA" id="ARBA00023012"/>
    </source>
</evidence>
<dbReference type="GO" id="GO:0046983">
    <property type="term" value="F:protein dimerization activity"/>
    <property type="evidence" value="ECO:0007669"/>
    <property type="project" value="InterPro"/>
</dbReference>
<feature type="domain" description="Signal transduction histidine kinase subgroup 3 dimerisation and phosphoacceptor" evidence="6">
    <location>
        <begin position="237"/>
        <end position="303"/>
    </location>
</feature>
<feature type="region of interest" description="Disordered" evidence="4">
    <location>
        <begin position="1"/>
        <end position="27"/>
    </location>
</feature>
<gene>
    <name evidence="7" type="ordered locus">Bcav_1587</name>
</gene>
<dbReference type="HOGENOM" id="CLU_000445_20_8_11"/>
<evidence type="ECO:0000313" key="7">
    <source>
        <dbReference type="EMBL" id="ACQ79843.1"/>
    </source>
</evidence>
<dbReference type="Gene3D" id="1.20.5.1930">
    <property type="match status" value="1"/>
</dbReference>
<reference evidence="7 8" key="1">
    <citation type="journal article" date="2009" name="Stand. Genomic Sci.">
        <title>Complete genome sequence of Beutenbergia cavernae type strain (HKI 0122).</title>
        <authorList>
            <person name="Land M."/>
            <person name="Pukall R."/>
            <person name="Abt B."/>
            <person name="Goker M."/>
            <person name="Rohde M."/>
            <person name="Glavina Del Rio T."/>
            <person name="Tice H."/>
            <person name="Copeland A."/>
            <person name="Cheng J.F."/>
            <person name="Lucas S."/>
            <person name="Chen F."/>
            <person name="Nolan M."/>
            <person name="Bruce D."/>
            <person name="Goodwin L."/>
            <person name="Pitluck S."/>
            <person name="Ivanova N."/>
            <person name="Mavromatis K."/>
            <person name="Ovchinnikova G."/>
            <person name="Pati A."/>
            <person name="Chen A."/>
            <person name="Palaniappan K."/>
            <person name="Hauser L."/>
            <person name="Chang Y.J."/>
            <person name="Jefferies C.C."/>
            <person name="Saunders E."/>
            <person name="Brettin T."/>
            <person name="Detter J.C."/>
            <person name="Han C."/>
            <person name="Chain P."/>
            <person name="Bristow J."/>
            <person name="Eisen J.A."/>
            <person name="Markowitz V."/>
            <person name="Hugenholtz P."/>
            <person name="Kyrpides N.C."/>
            <person name="Klenk H.P."/>
            <person name="Lapidus A."/>
        </authorList>
    </citation>
    <scope>NUCLEOTIDE SEQUENCE [LARGE SCALE GENOMIC DNA]</scope>
    <source>
        <strain evidence="8">ATCC BAA-8 / DSM 12333 / NBRC 16432</strain>
    </source>
</reference>
<feature type="compositionally biased region" description="Basic and acidic residues" evidence="4">
    <location>
        <begin position="423"/>
        <end position="439"/>
    </location>
</feature>
<dbReference type="Pfam" id="PF07730">
    <property type="entry name" value="HisKA_3"/>
    <property type="match status" value="1"/>
</dbReference>
<sequence>MSGGVGAGPVTGDEPRTRAPWQAGGMRSPWSSRLLRGGAHGVEIYTRVSLYAIAFIELMLLLVPAAVLAETSEGLALAFGLAVLVHVALCVTVLRDGLDRRPASARGVRAALVALGALSVGLIVLAFVAFPSGDQALFPENPRATTVVVVGAFALGALAPRLDIRALTVGMLGVAALAVVGQLTSDEPGVAAVLGLVTFLVGFGYVASVRLSIWILEVVRELDASRDTAARLAVAEERLRISRDMHDVVGRALSTVAVKSELAAELARRDDAGAVREMLDVRTLAQDSLREVRGVVAGYRAADLATELTGARSVLTAAGIRTRIIGDASGLDPRTQEALAWVVREAVTNVVRHADAQECRLEIATDATGTLLRVVNDGAKRPDHASGAGLRGLTERLAELGGTVTTSCDGDTFVLEARLPRPPGEDDRHTGRADTGARR</sequence>
<feature type="transmembrane region" description="Helical" evidence="5">
    <location>
        <begin position="75"/>
        <end position="98"/>
    </location>
</feature>
<evidence type="ECO:0000259" key="6">
    <source>
        <dbReference type="Pfam" id="PF07730"/>
    </source>
</evidence>
<dbReference type="EMBL" id="CP001618">
    <property type="protein sequence ID" value="ACQ79843.1"/>
    <property type="molecule type" value="Genomic_DNA"/>
</dbReference>
<dbReference type="PANTHER" id="PTHR24421">
    <property type="entry name" value="NITRATE/NITRITE SENSOR PROTEIN NARX-RELATED"/>
    <property type="match status" value="1"/>
</dbReference>
<protein>
    <submittedName>
        <fullName evidence="7">Histidine kinase</fullName>
    </submittedName>
</protein>
<dbReference type="SUPFAM" id="SSF55874">
    <property type="entry name" value="ATPase domain of HSP90 chaperone/DNA topoisomerase II/histidine kinase"/>
    <property type="match status" value="1"/>
</dbReference>
<dbReference type="Gene3D" id="3.30.565.10">
    <property type="entry name" value="Histidine kinase-like ATPase, C-terminal domain"/>
    <property type="match status" value="1"/>
</dbReference>
<keyword evidence="5" id="KW-0472">Membrane</keyword>
<feature type="transmembrane region" description="Helical" evidence="5">
    <location>
        <begin position="190"/>
        <end position="216"/>
    </location>
</feature>
<evidence type="ECO:0000256" key="2">
    <source>
        <dbReference type="ARBA" id="ARBA00022777"/>
    </source>
</evidence>
<feature type="transmembrane region" description="Helical" evidence="5">
    <location>
        <begin position="166"/>
        <end position="184"/>
    </location>
</feature>
<name>C5C3E4_BEUC1</name>
<evidence type="ECO:0000256" key="4">
    <source>
        <dbReference type="SAM" id="MobiDB-lite"/>
    </source>
</evidence>
<dbReference type="PANTHER" id="PTHR24421:SF63">
    <property type="entry name" value="SENSOR HISTIDINE KINASE DESK"/>
    <property type="match status" value="1"/>
</dbReference>
<proteinExistence type="predicted"/>
<keyword evidence="8" id="KW-1185">Reference proteome</keyword>
<evidence type="ECO:0000256" key="5">
    <source>
        <dbReference type="SAM" id="Phobius"/>
    </source>
</evidence>
<dbReference type="CDD" id="cd16917">
    <property type="entry name" value="HATPase_UhpB-NarQ-NarX-like"/>
    <property type="match status" value="1"/>
</dbReference>
<keyword evidence="5" id="KW-0812">Transmembrane</keyword>
<keyword evidence="1" id="KW-0808">Transferase</keyword>
<keyword evidence="3" id="KW-0902">Two-component regulatory system</keyword>
<dbReference type="KEGG" id="bcv:Bcav_1587"/>
<feature type="transmembrane region" description="Helical" evidence="5">
    <location>
        <begin position="48"/>
        <end position="69"/>
    </location>
</feature>
<organism evidence="7 8">
    <name type="scientific">Beutenbergia cavernae (strain ATCC BAA-8 / DSM 12333 / CCUG 43141 / JCM 11478 / NBRC 16432 / NCIMB 13614 / HKI 0122)</name>
    <dbReference type="NCBI Taxonomy" id="471853"/>
    <lineage>
        <taxon>Bacteria</taxon>
        <taxon>Bacillati</taxon>
        <taxon>Actinomycetota</taxon>
        <taxon>Actinomycetes</taxon>
        <taxon>Micrococcales</taxon>
        <taxon>Beutenbergiaceae</taxon>
        <taxon>Beutenbergia</taxon>
    </lineage>
</organism>
<dbReference type="InterPro" id="IPR050482">
    <property type="entry name" value="Sensor_HK_TwoCompSys"/>
</dbReference>
<dbReference type="GO" id="GO:0000155">
    <property type="term" value="F:phosphorelay sensor kinase activity"/>
    <property type="evidence" value="ECO:0007669"/>
    <property type="project" value="InterPro"/>
</dbReference>
<evidence type="ECO:0000313" key="8">
    <source>
        <dbReference type="Proteomes" id="UP000007962"/>
    </source>
</evidence>
<accession>C5C3E4</accession>
<dbReference type="InterPro" id="IPR011712">
    <property type="entry name" value="Sig_transdc_His_kin_sub3_dim/P"/>
</dbReference>
<dbReference type="STRING" id="471853.Bcav_1587"/>